<dbReference type="AlphaFoldDB" id="A0AAD7M6Z1"/>
<evidence type="ECO:0000313" key="2">
    <source>
        <dbReference type="EMBL" id="KAJ7704287.1"/>
    </source>
</evidence>
<reference evidence="2" key="1">
    <citation type="submission" date="2023-03" db="EMBL/GenBank/DDBJ databases">
        <title>Massive genome expansion in bonnet fungi (Mycena s.s.) driven by repeated elements and novel gene families across ecological guilds.</title>
        <authorList>
            <consortium name="Lawrence Berkeley National Laboratory"/>
            <person name="Harder C.B."/>
            <person name="Miyauchi S."/>
            <person name="Viragh M."/>
            <person name="Kuo A."/>
            <person name="Thoen E."/>
            <person name="Andreopoulos B."/>
            <person name="Lu D."/>
            <person name="Skrede I."/>
            <person name="Drula E."/>
            <person name="Henrissat B."/>
            <person name="Morin E."/>
            <person name="Kohler A."/>
            <person name="Barry K."/>
            <person name="LaButti K."/>
            <person name="Morin E."/>
            <person name="Salamov A."/>
            <person name="Lipzen A."/>
            <person name="Mereny Z."/>
            <person name="Hegedus B."/>
            <person name="Baldrian P."/>
            <person name="Stursova M."/>
            <person name="Weitz H."/>
            <person name="Taylor A."/>
            <person name="Grigoriev I.V."/>
            <person name="Nagy L.G."/>
            <person name="Martin F."/>
            <person name="Kauserud H."/>
        </authorList>
    </citation>
    <scope>NUCLEOTIDE SEQUENCE</scope>
    <source>
        <strain evidence="2">CBHHK067</strain>
    </source>
</reference>
<keyword evidence="1" id="KW-1133">Transmembrane helix</keyword>
<name>A0AAD7M6Z1_MYCRO</name>
<comment type="caution">
    <text evidence="2">The sequence shown here is derived from an EMBL/GenBank/DDBJ whole genome shotgun (WGS) entry which is preliminary data.</text>
</comment>
<feature type="transmembrane region" description="Helical" evidence="1">
    <location>
        <begin position="82"/>
        <end position="102"/>
    </location>
</feature>
<feature type="transmembrane region" description="Helical" evidence="1">
    <location>
        <begin position="51"/>
        <end position="70"/>
    </location>
</feature>
<proteinExistence type="predicted"/>
<organism evidence="2 3">
    <name type="scientific">Mycena rosella</name>
    <name type="common">Pink bonnet</name>
    <name type="synonym">Agaricus rosellus</name>
    <dbReference type="NCBI Taxonomy" id="1033263"/>
    <lineage>
        <taxon>Eukaryota</taxon>
        <taxon>Fungi</taxon>
        <taxon>Dikarya</taxon>
        <taxon>Basidiomycota</taxon>
        <taxon>Agaricomycotina</taxon>
        <taxon>Agaricomycetes</taxon>
        <taxon>Agaricomycetidae</taxon>
        <taxon>Agaricales</taxon>
        <taxon>Marasmiineae</taxon>
        <taxon>Mycenaceae</taxon>
        <taxon>Mycena</taxon>
    </lineage>
</organism>
<protein>
    <submittedName>
        <fullName evidence="2">Uncharacterized protein</fullName>
    </submittedName>
</protein>
<evidence type="ECO:0000256" key="1">
    <source>
        <dbReference type="SAM" id="Phobius"/>
    </source>
</evidence>
<dbReference type="Proteomes" id="UP001221757">
    <property type="component" value="Unassembled WGS sequence"/>
</dbReference>
<accession>A0AAD7M6Z1</accession>
<gene>
    <name evidence="2" type="ORF">B0H17DRAFT_1126662</name>
</gene>
<sequence>MSKVTDDPRDASLETKFTLPGSWYRESFDGLSTSGMFLSGLIMVTRNRPSFIAWPAVLFGIASIINIHPMRSKDGGGAGASLSSLLLCIMALFASYMPLLMITNVTKTTTSPLPSTF</sequence>
<evidence type="ECO:0000313" key="3">
    <source>
        <dbReference type="Proteomes" id="UP001221757"/>
    </source>
</evidence>
<dbReference type="EMBL" id="JARKIE010000010">
    <property type="protein sequence ID" value="KAJ7704287.1"/>
    <property type="molecule type" value="Genomic_DNA"/>
</dbReference>
<keyword evidence="1" id="KW-0812">Transmembrane</keyword>
<keyword evidence="1" id="KW-0472">Membrane</keyword>
<keyword evidence="3" id="KW-1185">Reference proteome</keyword>